<keyword evidence="2" id="KW-1185">Reference proteome</keyword>
<dbReference type="EMBL" id="BSRZ01000008">
    <property type="protein sequence ID" value="GLW65177.1"/>
    <property type="molecule type" value="Genomic_DNA"/>
</dbReference>
<name>A0A9W6UXD8_9ACTN</name>
<protein>
    <submittedName>
        <fullName evidence="1">Uncharacterized protein</fullName>
    </submittedName>
</protein>
<dbReference type="Proteomes" id="UP001165124">
    <property type="component" value="Unassembled WGS sequence"/>
</dbReference>
<comment type="caution">
    <text evidence="1">The sequence shown here is derived from an EMBL/GenBank/DDBJ whole genome shotgun (WGS) entry which is preliminary data.</text>
</comment>
<dbReference type="AlphaFoldDB" id="A0A9W6UXD8"/>
<evidence type="ECO:0000313" key="2">
    <source>
        <dbReference type="Proteomes" id="UP001165124"/>
    </source>
</evidence>
<organism evidence="1 2">
    <name type="scientific">Actinomadura rubrobrunea</name>
    <dbReference type="NCBI Taxonomy" id="115335"/>
    <lineage>
        <taxon>Bacteria</taxon>
        <taxon>Bacillati</taxon>
        <taxon>Actinomycetota</taxon>
        <taxon>Actinomycetes</taxon>
        <taxon>Streptosporangiales</taxon>
        <taxon>Thermomonosporaceae</taxon>
        <taxon>Actinomadura</taxon>
    </lineage>
</organism>
<proteinExistence type="predicted"/>
<gene>
    <name evidence="1" type="ORF">Arub01_34210</name>
</gene>
<accession>A0A9W6UXD8</accession>
<sequence>MGPLREVLPRRPGAQHHDIELVHLLVLSPFCLVRGAPPNAEAGDAVGRPCPRRAPRHLGAAAPSRLRKRRIIPERSGVTLPSCFVRYPAARGYTGAMLVLGIGTVHARPPHVAKPGRALRIAPPPLPYLRENLPRRRGDFFVRQIIEVKCHLIR</sequence>
<evidence type="ECO:0000313" key="1">
    <source>
        <dbReference type="EMBL" id="GLW65177.1"/>
    </source>
</evidence>
<reference evidence="1" key="1">
    <citation type="submission" date="2023-02" db="EMBL/GenBank/DDBJ databases">
        <title>Actinomadura rubrobrunea NBRC 14622.</title>
        <authorList>
            <person name="Ichikawa N."/>
            <person name="Sato H."/>
            <person name="Tonouchi N."/>
        </authorList>
    </citation>
    <scope>NUCLEOTIDE SEQUENCE</scope>
    <source>
        <strain evidence="1">NBRC 14622</strain>
    </source>
</reference>